<dbReference type="AlphaFoldDB" id="A0A081L8E2"/>
<reference evidence="1 2" key="1">
    <citation type="submission" date="2012-09" db="EMBL/GenBank/DDBJ databases">
        <title>Genome Sequence of Bacillus sp. DW5-4.</title>
        <authorList>
            <person name="Lai Q."/>
            <person name="Liu Y."/>
            <person name="Shao Z."/>
        </authorList>
    </citation>
    <scope>NUCLEOTIDE SEQUENCE [LARGE SCALE GENOMIC DNA]</scope>
    <source>
        <strain evidence="1 2">DW5-4</strain>
    </source>
</reference>
<evidence type="ECO:0000313" key="1">
    <source>
        <dbReference type="EMBL" id="KEP25518.1"/>
    </source>
</evidence>
<dbReference type="Proteomes" id="UP000028091">
    <property type="component" value="Unassembled WGS sequence"/>
</dbReference>
<proteinExistence type="predicted"/>
<sequence length="148" mass="17503">MERHYYIYWIEDEFAHHYFGRESILFHLFESLHWTNCTDDELVMLVKQVDYVTKRIPAFHMHQRLMNNLTNIHYTQIGSIYSASLPDGKGTAAFIIKDRYIQMSAKGSYEAEAVFFEVLRKISPCFLAMDFGSKKHGWLNPVKVRNFV</sequence>
<dbReference type="Pfam" id="PF10747">
    <property type="entry name" value="SirA"/>
    <property type="match status" value="1"/>
</dbReference>
<accession>A0A081L8E2</accession>
<organism evidence="1 2">
    <name type="scientific">Bacillus zhangzhouensis</name>
    <dbReference type="NCBI Taxonomy" id="1178540"/>
    <lineage>
        <taxon>Bacteria</taxon>
        <taxon>Bacillati</taxon>
        <taxon>Bacillota</taxon>
        <taxon>Bacilli</taxon>
        <taxon>Bacillales</taxon>
        <taxon>Bacillaceae</taxon>
        <taxon>Bacillus</taxon>
    </lineage>
</organism>
<dbReference type="InterPro" id="IPR019683">
    <property type="entry name" value="SirA"/>
</dbReference>
<keyword evidence="2" id="KW-1185">Reference proteome</keyword>
<evidence type="ECO:0000313" key="2">
    <source>
        <dbReference type="Proteomes" id="UP000028091"/>
    </source>
</evidence>
<protein>
    <submittedName>
        <fullName evidence="1">Sporulation inhibitor of replication protein SirA</fullName>
    </submittedName>
</protein>
<dbReference type="RefSeq" id="WP_034323749.1">
    <property type="nucleotide sequence ID" value="NZ_JAVIKA010000005.1"/>
</dbReference>
<dbReference type="InterPro" id="IPR038449">
    <property type="entry name" value="SirA_sf"/>
</dbReference>
<dbReference type="eggNOG" id="ENOG5033MW4">
    <property type="taxonomic scope" value="Bacteria"/>
</dbReference>
<name>A0A081L8E2_9BACI</name>
<dbReference type="Gene3D" id="3.30.310.250">
    <property type="entry name" value="Sporulation inhibitor of replication protein SirA"/>
    <property type="match status" value="1"/>
</dbReference>
<gene>
    <name evidence="1" type="ORF">BA70_08435</name>
</gene>
<dbReference type="EMBL" id="JOTP01000021">
    <property type="protein sequence ID" value="KEP25518.1"/>
    <property type="molecule type" value="Genomic_DNA"/>
</dbReference>
<dbReference type="OrthoDB" id="2736584at2"/>
<comment type="caution">
    <text evidence="1">The sequence shown here is derived from an EMBL/GenBank/DDBJ whole genome shotgun (WGS) entry which is preliminary data.</text>
</comment>